<organism evidence="1 2">
    <name type="scientific">Homarus americanus</name>
    <name type="common">American lobster</name>
    <dbReference type="NCBI Taxonomy" id="6706"/>
    <lineage>
        <taxon>Eukaryota</taxon>
        <taxon>Metazoa</taxon>
        <taxon>Ecdysozoa</taxon>
        <taxon>Arthropoda</taxon>
        <taxon>Crustacea</taxon>
        <taxon>Multicrustacea</taxon>
        <taxon>Malacostraca</taxon>
        <taxon>Eumalacostraca</taxon>
        <taxon>Eucarida</taxon>
        <taxon>Decapoda</taxon>
        <taxon>Pleocyemata</taxon>
        <taxon>Astacidea</taxon>
        <taxon>Nephropoidea</taxon>
        <taxon>Nephropidae</taxon>
        <taxon>Homarus</taxon>
    </lineage>
</organism>
<dbReference type="EMBL" id="JAHLQT010007678">
    <property type="protein sequence ID" value="KAG7174299.1"/>
    <property type="molecule type" value="Genomic_DNA"/>
</dbReference>
<dbReference type="AlphaFoldDB" id="A0A8J5T9L3"/>
<evidence type="ECO:0000313" key="2">
    <source>
        <dbReference type="Proteomes" id="UP000747542"/>
    </source>
</evidence>
<dbReference type="Proteomes" id="UP000747542">
    <property type="component" value="Unassembled WGS sequence"/>
</dbReference>
<name>A0A8J5T9L3_HOMAM</name>
<dbReference type="PROSITE" id="PS51257">
    <property type="entry name" value="PROKAR_LIPOPROTEIN"/>
    <property type="match status" value="1"/>
</dbReference>
<keyword evidence="2" id="KW-1185">Reference proteome</keyword>
<sequence length="204" mass="23063">MSEEKPNMAQWVGSAASCLTYYRLADVGGSATPRVKGDPDAAHPHVKLPHSATLAPHLSSSASVREFDAWRHKFEGYVKLTKIHYLPPDQQRSTLVALLDDDWTRTLRYGLAVADGAHLKTTLDATEAHLRRQRNVIVDRRDFYSRVQVAGESFEDFLCSIKEIAAFCDFCDVCMDNRIRDRVVVGTRDEKTLKRMLKVKDLSL</sequence>
<protein>
    <submittedName>
        <fullName evidence="1">Uncharacterized protein</fullName>
    </submittedName>
</protein>
<reference evidence="1" key="1">
    <citation type="journal article" date="2021" name="Sci. Adv.">
        <title>The American lobster genome reveals insights on longevity, neural, and immune adaptations.</title>
        <authorList>
            <person name="Polinski J.M."/>
            <person name="Zimin A.V."/>
            <person name="Clark K.F."/>
            <person name="Kohn A.B."/>
            <person name="Sadowski N."/>
            <person name="Timp W."/>
            <person name="Ptitsyn A."/>
            <person name="Khanna P."/>
            <person name="Romanova D.Y."/>
            <person name="Williams P."/>
            <person name="Greenwood S.J."/>
            <person name="Moroz L.L."/>
            <person name="Walt D.R."/>
            <person name="Bodnar A.G."/>
        </authorList>
    </citation>
    <scope>NUCLEOTIDE SEQUENCE</scope>
    <source>
        <strain evidence="1">GMGI-L3</strain>
    </source>
</reference>
<proteinExistence type="predicted"/>
<comment type="caution">
    <text evidence="1">The sequence shown here is derived from an EMBL/GenBank/DDBJ whole genome shotgun (WGS) entry which is preliminary data.</text>
</comment>
<gene>
    <name evidence="1" type="ORF">Hamer_G003234</name>
</gene>
<accession>A0A8J5T9L3</accession>
<dbReference type="PANTHER" id="PTHR33198:SF19">
    <property type="entry name" value="CCHC-TYPE DOMAIN-CONTAINING PROTEIN"/>
    <property type="match status" value="1"/>
</dbReference>
<dbReference type="PANTHER" id="PTHR33198">
    <property type="entry name" value="ANK_REP_REGION DOMAIN-CONTAINING PROTEIN-RELATED"/>
    <property type="match status" value="1"/>
</dbReference>
<evidence type="ECO:0000313" key="1">
    <source>
        <dbReference type="EMBL" id="KAG7174299.1"/>
    </source>
</evidence>